<dbReference type="GO" id="GO:0001147">
    <property type="term" value="F:transcription termination site sequence-specific DNA binding"/>
    <property type="evidence" value="ECO:0007669"/>
    <property type="project" value="TreeGrafter"/>
</dbReference>
<feature type="region of interest" description="Disordered" evidence="1">
    <location>
        <begin position="2255"/>
        <end position="2418"/>
    </location>
</feature>
<dbReference type="FunFam" id="3.40.50.300:FF:000810">
    <property type="entry name" value="probable helicase senataxin"/>
    <property type="match status" value="1"/>
</dbReference>
<dbReference type="CDD" id="cd18042">
    <property type="entry name" value="DEXXQc_SETX"/>
    <property type="match status" value="1"/>
</dbReference>
<feature type="compositionally biased region" description="Polar residues" evidence="1">
    <location>
        <begin position="1353"/>
        <end position="1362"/>
    </location>
</feature>
<feature type="region of interest" description="Disordered" evidence="1">
    <location>
        <begin position="1314"/>
        <end position="1397"/>
    </location>
</feature>
<reference evidence="4" key="3">
    <citation type="submission" date="2025-09" db="UniProtKB">
        <authorList>
            <consortium name="Ensembl"/>
        </authorList>
    </citation>
    <scope>IDENTIFICATION</scope>
</reference>
<dbReference type="GeneTree" id="ENSGT00940000160918"/>
<dbReference type="PANTHER" id="PTHR10887:SF495">
    <property type="entry name" value="HELICASE SENATAXIN ISOFORM X1-RELATED"/>
    <property type="match status" value="1"/>
</dbReference>
<sequence length="2418" mass="273070">MSTCRWCTPLVLSATELLQKYCSGQLLADEERALNEDLCFCLDCVVEYHRARDELPSLHKRLWELEISRLLARFSQVSEEELEDDLLIVEDEQEIHVPKITGAEFENFLRVPLTEVLRYPYLMAHPKLCDMCVDALCKMEKSNSLQVFEKLQGIYLLLVHPNEEVRRWAIRTAKSLGKVDRDDFYDLKDVFCSMFRVLDLDLFHNSDVYSYIPENSKNALLPHHLYDAKNPKDYWLGICMLLTQLDAQAMDSLLLGPDKQTEIIQCIVKTMENTTEDESSDPFWPSLQCFMVILDRLGSKIWGQLIEPTCPFQTITGSPSYTAEIENIRRNTMFKVKVEMEPDDDFVTCSQIIYDCNTKEKQASVRRSMSTQGSSVIYEEMQSLVSVLQLDMGKDMRVHNSTFLWFIPFVQSVMDLNNHSIVYIGEIIHYLCEEIKDLISGRIQTCDKVTEFFTFILVFIIELHLSKQRMNVLYYSVPKWVEVIVKCALLPSAAFSRGFDSGSHCVSSTTSSSWNSRVNTAVPQACMQIIRSLLREGGKLSSHGKAMHYLNLLNKQIREAPQKHWKLETFEAKELQNCLKQLVKLMKDNHSATASNTDSVSTEMLPPNSSNDSFGSNEDCKQLLKKESTWDNVHCNLTEQNNNYNVNMKMMKKEPLSPEHNHIETKAEVKPPFLLSGKFSDPGKLQLIKSKLGPSLQSKLQGIAKQQSDCNITNVSSEQQSILDRSSIEHCENFAEYEVVDTSIPLSSDVKRSEKQVKNLPSSIKSDDSENSDNVPLSILKGQLKRKQKLKHTDICDINISENCPVGSSLDSSKPLRKTKPKAASSQVNSDLRIVEPISDVIVISDTESIENDDTSVSWKKETECLFRKEIVTLKCDSPNQADTGKNSSYTDDISEYDSQLFEFETQDDMFSEWTDSQIGSGELASATKETSPGSSKPKMSRGTKPCSTLGYDTDPISDENLENVLLRIEEQQKKQTDAVVPKRNYGKGTTSTAKASFIKNGEGNTFKKGLGILDKTERETEKSLSTIGSRQTLSSRTPAIVPPKKERKPVEPVSPAEKLGLIKRKRKAFEFSQRSTACIKKLRKHGQGVHVEQKQWTQRGKKSKLITPQKLNIRGHRKLLASQDLQYFRQSRGKLHSLHSEAENKLTAERGPMETKLPKISNTKIHIPKPNVADGEDVFLPSLPLRHDPMTDGGARTAGQSLQDKPSFSEINSTESRPSSSTIIEDENLHADQVQSSKSLLTNSLIDAITSTVNNKCDDMSIAQEDGDTSDLTQNDPVDMEICSQMEEEDDIFLTQRDPVDMDIDLESQICPENKSEERVSTSHPGDDHIFLKPGISPSPLKKSKPPTTKIYASSSRSETLVQEMKKTASKPLPVGAKSKIRPSLPVKNTSTPQSDSSLFRQLVPLTTPVSLRPHSFQSGPVGSSLQVPTYKTYARPEAPVVKAMPHNDTGPKFDQAYLIKAILKWNYEMFFSYSQFGIPSDLCHFQLKEVANNYRSYDEYFGTFYPLLLINTFEELVNEWMKNSDTGRIQQHLQVIGIEYSNRLCSASFTACLQDQDAKYQQYPKEDDLVILWLPQNKSACPYDMPHLQEPQAHFGCVSRSNLISGVKNILNITIQTYGNVSSVNNQSVKCELVGSLVSAIREFKALCFLKNNPMVRALLVPHVTFFRPGPDRILNLSLPDYNPEQIKAISCGLSVVRGHDRTPKICLIHGPPGTGKSRTIVGLLQRLFSEGVENLRSTSSCHTRAPKLRVLLCTPSNAAIDSLMKKIILVFKDSCRDRQNPQGNCGDINLVRLGLEKTISKHLKPFSLDNQTRSRTRKAQHGHDVDIQRKEQLDQCIEVLSQKVAMVEKGTEMFQKLTDEKYKLLKEREQLGRRLRETRSRRQETQAKVLQDAHIICCTLSTSGSVLLESAFRRLGHKPFSCVIVDEAGQATETETLIPLLYRCPALILVGDPEQLPPTVVSQTAKEKRYDQSLMARLRKCLHGMGKGNPQMNNPVIFLNRQYRMHPDICEFPSKYIYNRELMTDDETAQKRCAVNWPFQPYRLFDVTDGREVKDGDSFYNQKEVRLVRFLLKLIAEKQVGKVGVITPYNAQKHRILDSISAEWGREENRNFQVEVDTVDGFQGREMDCVIVSCVRASSELGSIGFLGNRQRLNVTITRAKSSLFILGHLRTLKEQKDWGALIDDACKRGTIIKTSENYFRKHAMQIFKPEGLRGLSSKVPSLPFRVGSAEGGPFRQRAESMCAATTFAGRAEDRPAPIHSHRMSDPLPLCDVKKASAPAQPPVRPTAAERPRDPRLSVWTETSTVWPPHTRSEGHDDAVSPQDPAPLPQDPSPAPVVQCRKEPSHFSGYSSSRERHQQPQQRSYEWGYRDPRQSGPDRQTSSGSSYPSQYPYSQMIKRSSDSQYTAAPSAKRQK</sequence>
<reference evidence="4" key="2">
    <citation type="submission" date="2025-08" db="UniProtKB">
        <authorList>
            <consortium name="Ensembl"/>
        </authorList>
    </citation>
    <scope>IDENTIFICATION</scope>
</reference>
<feature type="region of interest" description="Disordered" evidence="1">
    <location>
        <begin position="1179"/>
        <end position="1222"/>
    </location>
</feature>
<keyword evidence="5" id="KW-1185">Reference proteome</keyword>
<feature type="compositionally biased region" description="Basic and acidic residues" evidence="1">
    <location>
        <begin position="1315"/>
        <end position="1332"/>
    </location>
</feature>
<dbReference type="Gene3D" id="3.40.50.300">
    <property type="entry name" value="P-loop containing nucleotide triphosphate hydrolases"/>
    <property type="match status" value="2"/>
</dbReference>
<feature type="compositionally biased region" description="Polar residues" evidence="1">
    <location>
        <begin position="592"/>
        <end position="616"/>
    </location>
</feature>
<accession>A0A8C9QWE7</accession>
<gene>
    <name evidence="4" type="primary">SETX</name>
</gene>
<organism evidence="4 5">
    <name type="scientific">Scleropages formosus</name>
    <name type="common">Asian bonytongue</name>
    <name type="synonym">Osteoglossum formosum</name>
    <dbReference type="NCBI Taxonomy" id="113540"/>
    <lineage>
        <taxon>Eukaryota</taxon>
        <taxon>Metazoa</taxon>
        <taxon>Chordata</taxon>
        <taxon>Craniata</taxon>
        <taxon>Vertebrata</taxon>
        <taxon>Euteleostomi</taxon>
        <taxon>Actinopterygii</taxon>
        <taxon>Neopterygii</taxon>
        <taxon>Teleostei</taxon>
        <taxon>Osteoglossocephala</taxon>
        <taxon>Osteoglossomorpha</taxon>
        <taxon>Osteoglossiformes</taxon>
        <taxon>Osteoglossidae</taxon>
        <taxon>Scleropages</taxon>
    </lineage>
</organism>
<dbReference type="Proteomes" id="UP000694397">
    <property type="component" value="Chromosome 6"/>
</dbReference>
<proteinExistence type="predicted"/>
<feature type="region of interest" description="Disordered" evidence="1">
    <location>
        <begin position="592"/>
        <end position="618"/>
    </location>
</feature>
<dbReference type="PANTHER" id="PTHR10887">
    <property type="entry name" value="DNA2/NAM7 HELICASE FAMILY"/>
    <property type="match status" value="1"/>
</dbReference>
<evidence type="ECO:0000313" key="4">
    <source>
        <dbReference type="Ensembl" id="ENSSFOP00015004203.2"/>
    </source>
</evidence>
<evidence type="ECO:0000313" key="5">
    <source>
        <dbReference type="Proteomes" id="UP000694397"/>
    </source>
</evidence>
<dbReference type="GO" id="GO:0006369">
    <property type="term" value="P:termination of RNA polymerase II transcription"/>
    <property type="evidence" value="ECO:0007669"/>
    <property type="project" value="TreeGrafter"/>
</dbReference>
<evidence type="ECO:0000256" key="1">
    <source>
        <dbReference type="SAM" id="MobiDB-lite"/>
    </source>
</evidence>
<dbReference type="InterPro" id="IPR041677">
    <property type="entry name" value="DNA2/NAM7_AAA_11"/>
</dbReference>
<dbReference type="RefSeq" id="XP_018608079.2">
    <property type="nucleotide sequence ID" value="XM_018752563.2"/>
</dbReference>
<dbReference type="CDD" id="cd18808">
    <property type="entry name" value="SF1_C_Upf1"/>
    <property type="match status" value="1"/>
</dbReference>
<feature type="domain" description="DNA2/NAM7 helicase helicase" evidence="2">
    <location>
        <begin position="1684"/>
        <end position="1966"/>
    </location>
</feature>
<dbReference type="Ensembl" id="ENSSFOT00015004271.2">
    <property type="protein sequence ID" value="ENSSFOP00015004203.2"/>
    <property type="gene ID" value="ENSSFOG00015002765.2"/>
</dbReference>
<dbReference type="InterPro" id="IPR041679">
    <property type="entry name" value="DNA2/NAM7-like_C"/>
</dbReference>
<dbReference type="Pfam" id="PF13087">
    <property type="entry name" value="AAA_12"/>
    <property type="match status" value="1"/>
</dbReference>
<feature type="domain" description="DNA2/NAM7 helicase-like C-terminal" evidence="3">
    <location>
        <begin position="1973"/>
        <end position="2172"/>
    </location>
</feature>
<evidence type="ECO:0000259" key="2">
    <source>
        <dbReference type="Pfam" id="PF13086"/>
    </source>
</evidence>
<feature type="compositionally biased region" description="Polar residues" evidence="1">
    <location>
        <begin position="1388"/>
        <end position="1397"/>
    </location>
</feature>
<dbReference type="InterPro" id="IPR045055">
    <property type="entry name" value="DNA2/NAM7-like"/>
</dbReference>
<feature type="compositionally biased region" description="Low complexity" evidence="1">
    <location>
        <begin position="2385"/>
        <end position="2398"/>
    </location>
</feature>
<name>A0A8C9QWE7_SCLFO</name>
<dbReference type="GO" id="GO:0004386">
    <property type="term" value="F:helicase activity"/>
    <property type="evidence" value="ECO:0007669"/>
    <property type="project" value="InterPro"/>
</dbReference>
<dbReference type="InterPro" id="IPR047187">
    <property type="entry name" value="SF1_C_Upf1"/>
</dbReference>
<dbReference type="Pfam" id="PF13086">
    <property type="entry name" value="AAA_11"/>
    <property type="match status" value="1"/>
</dbReference>
<dbReference type="GO" id="GO:0016604">
    <property type="term" value="C:nuclear body"/>
    <property type="evidence" value="ECO:0007669"/>
    <property type="project" value="TreeGrafter"/>
</dbReference>
<dbReference type="RefSeq" id="XP_018608087.2">
    <property type="nucleotide sequence ID" value="XM_018752571.2"/>
</dbReference>
<reference evidence="4 5" key="1">
    <citation type="submission" date="2019-04" db="EMBL/GenBank/DDBJ databases">
        <authorList>
            <consortium name="Wellcome Sanger Institute Data Sharing"/>
        </authorList>
    </citation>
    <scope>NUCLEOTIDE SEQUENCE [LARGE SCALE GENOMIC DNA]</scope>
</reference>
<protein>
    <submittedName>
        <fullName evidence="4">Senataxin</fullName>
    </submittedName>
</protein>
<dbReference type="GeneID" id="108934614"/>
<feature type="region of interest" description="Disordered" evidence="1">
    <location>
        <begin position="922"/>
        <end position="955"/>
    </location>
</feature>
<feature type="compositionally biased region" description="Low complexity" evidence="1">
    <location>
        <begin position="1333"/>
        <end position="1352"/>
    </location>
</feature>
<feature type="compositionally biased region" description="Polar residues" evidence="1">
    <location>
        <begin position="1199"/>
        <end position="1222"/>
    </location>
</feature>
<feature type="region of interest" description="Disordered" evidence="1">
    <location>
        <begin position="748"/>
        <end position="773"/>
    </location>
</feature>
<dbReference type="InterPro" id="IPR027417">
    <property type="entry name" value="P-loop_NTPase"/>
</dbReference>
<feature type="compositionally biased region" description="Pro residues" evidence="1">
    <location>
        <begin position="2327"/>
        <end position="2338"/>
    </location>
</feature>
<evidence type="ECO:0000259" key="3">
    <source>
        <dbReference type="Pfam" id="PF13087"/>
    </source>
</evidence>
<dbReference type="SUPFAM" id="SSF52540">
    <property type="entry name" value="P-loop containing nucleoside triphosphate hydrolases"/>
    <property type="match status" value="1"/>
</dbReference>
<dbReference type="OrthoDB" id="6513042at2759"/>